<accession>A0A0A9BYH6</accession>
<reference evidence="2" key="2">
    <citation type="journal article" date="2015" name="Data Brief">
        <title>Shoot transcriptome of the giant reed, Arundo donax.</title>
        <authorList>
            <person name="Barrero R.A."/>
            <person name="Guerrero F.D."/>
            <person name="Moolhuijzen P."/>
            <person name="Goolsby J.A."/>
            <person name="Tidwell J."/>
            <person name="Bellgard S.E."/>
            <person name="Bellgard M.I."/>
        </authorList>
    </citation>
    <scope>NUCLEOTIDE SEQUENCE</scope>
    <source>
        <tissue evidence="2">Shoot tissue taken approximately 20 cm above the soil surface</tissue>
    </source>
</reference>
<feature type="region of interest" description="Disordered" evidence="1">
    <location>
        <begin position="29"/>
        <end position="49"/>
    </location>
</feature>
<proteinExistence type="predicted"/>
<protein>
    <submittedName>
        <fullName evidence="2">Uncharacterized protein</fullName>
    </submittedName>
</protein>
<organism evidence="2">
    <name type="scientific">Arundo donax</name>
    <name type="common">Giant reed</name>
    <name type="synonym">Donax arundinaceus</name>
    <dbReference type="NCBI Taxonomy" id="35708"/>
    <lineage>
        <taxon>Eukaryota</taxon>
        <taxon>Viridiplantae</taxon>
        <taxon>Streptophyta</taxon>
        <taxon>Embryophyta</taxon>
        <taxon>Tracheophyta</taxon>
        <taxon>Spermatophyta</taxon>
        <taxon>Magnoliopsida</taxon>
        <taxon>Liliopsida</taxon>
        <taxon>Poales</taxon>
        <taxon>Poaceae</taxon>
        <taxon>PACMAD clade</taxon>
        <taxon>Arundinoideae</taxon>
        <taxon>Arundineae</taxon>
        <taxon>Arundo</taxon>
    </lineage>
</organism>
<dbReference type="AlphaFoldDB" id="A0A0A9BYH6"/>
<sequence>MDTSLELMDDWVCSGRGFKRYLNAGVTNGGEGRTTQDGSQVIHDTIGFA</sequence>
<reference evidence="2" key="1">
    <citation type="submission" date="2014-09" db="EMBL/GenBank/DDBJ databases">
        <authorList>
            <person name="Magalhaes I.L.F."/>
            <person name="Oliveira U."/>
            <person name="Santos F.R."/>
            <person name="Vidigal T.H.D.A."/>
            <person name="Brescovit A.D."/>
            <person name="Santos A.J."/>
        </authorList>
    </citation>
    <scope>NUCLEOTIDE SEQUENCE</scope>
    <source>
        <tissue evidence="2">Shoot tissue taken approximately 20 cm above the soil surface</tissue>
    </source>
</reference>
<dbReference type="EMBL" id="GBRH01231705">
    <property type="protein sequence ID" value="JAD66190.1"/>
    <property type="molecule type" value="Transcribed_RNA"/>
</dbReference>
<evidence type="ECO:0000313" key="2">
    <source>
        <dbReference type="EMBL" id="JAD66190.1"/>
    </source>
</evidence>
<name>A0A0A9BYH6_ARUDO</name>
<evidence type="ECO:0000256" key="1">
    <source>
        <dbReference type="SAM" id="MobiDB-lite"/>
    </source>
</evidence>